<dbReference type="EMBL" id="CM007647">
    <property type="protein sequence ID" value="ONM11711.1"/>
    <property type="molecule type" value="Genomic_DNA"/>
</dbReference>
<organism evidence="2">
    <name type="scientific">Zea mays</name>
    <name type="common">Maize</name>
    <dbReference type="NCBI Taxonomy" id="4577"/>
    <lineage>
        <taxon>Eukaryota</taxon>
        <taxon>Viridiplantae</taxon>
        <taxon>Streptophyta</taxon>
        <taxon>Embryophyta</taxon>
        <taxon>Tracheophyta</taxon>
        <taxon>Spermatophyta</taxon>
        <taxon>Magnoliopsida</taxon>
        <taxon>Liliopsida</taxon>
        <taxon>Poales</taxon>
        <taxon>Poaceae</taxon>
        <taxon>PACMAD clade</taxon>
        <taxon>Panicoideae</taxon>
        <taxon>Andropogonodae</taxon>
        <taxon>Andropogoneae</taxon>
        <taxon>Tripsacinae</taxon>
        <taxon>Zea</taxon>
    </lineage>
</organism>
<dbReference type="EMBL" id="CM007647">
    <property type="protein sequence ID" value="ONM11709.1"/>
    <property type="molecule type" value="Genomic_DNA"/>
</dbReference>
<sequence>MSGCWAAQVGCRLGSKRIGHLLPPWGLSTTPKTYNKLATQITLPPSYIAPEDTGKISGTIWTEEVVLHSTTAASRSGEAMQRKMAQPFEAKHQGNQLPVPLVPIIGKGVLEEEVMVSHTWGIAAAGSNTSCFTRTEADPVSFINMVTPPTIEVHRHSCIIHSVPSLPSATHGSMRRMTFFSLISPVLRLQLRHFEYMRDTMVKVRFDNLNSVQLVILSMYFRLPHELETARINELLGNIQAVVTPEMNQTTIIEEFDKGHQLEEVKTVNEGLEFIFDVTDAMQDIFHYIKPGLLDPPANQFIQTEDDDVYPSHQPQKRQKTSHIAAGSSSTTPSIGQQFPRFLQEDNTAGLGLSIYNGRTNMEWCSKRLLECQFSNEEELQLGIQILKEDWEAHQIFMSLPLGNAKNFILTCISRS</sequence>
<dbReference type="AlphaFoldDB" id="A0A1D6LC93"/>
<protein>
    <submittedName>
        <fullName evidence="2">Uncharacterized protein</fullName>
    </submittedName>
</protein>
<evidence type="ECO:0000313" key="2">
    <source>
        <dbReference type="EMBL" id="ONM11709.1"/>
    </source>
</evidence>
<accession>A0A1D6LC93</accession>
<evidence type="ECO:0000256" key="1">
    <source>
        <dbReference type="SAM" id="MobiDB-lite"/>
    </source>
</evidence>
<reference evidence="2" key="1">
    <citation type="submission" date="2015-12" db="EMBL/GenBank/DDBJ databases">
        <title>Update maize B73 reference genome by single molecule sequencing technologies.</title>
        <authorList>
            <consortium name="Maize Genome Sequencing Project"/>
            <person name="Ware D."/>
        </authorList>
    </citation>
    <scope>NUCLEOTIDE SEQUENCE [LARGE SCALE GENOMIC DNA]</scope>
    <source>
        <tissue evidence="2">Seedling</tissue>
    </source>
</reference>
<gene>
    <name evidence="2" type="ORF">ZEAMMB73_Zm00001d034902</name>
</gene>
<proteinExistence type="predicted"/>
<name>A0A1D6LC93_MAIZE</name>
<dbReference type="InParanoid" id="A0A1D6LC93"/>
<feature type="region of interest" description="Disordered" evidence="1">
    <location>
        <begin position="308"/>
        <end position="334"/>
    </location>
</feature>